<reference evidence="13" key="1">
    <citation type="journal article" date="2021" name="Sci. Adv.">
        <title>The American lobster genome reveals insights on longevity, neural, and immune adaptations.</title>
        <authorList>
            <person name="Polinski J.M."/>
            <person name="Zimin A.V."/>
            <person name="Clark K.F."/>
            <person name="Kohn A.B."/>
            <person name="Sadowski N."/>
            <person name="Timp W."/>
            <person name="Ptitsyn A."/>
            <person name="Khanna P."/>
            <person name="Romanova D.Y."/>
            <person name="Williams P."/>
            <person name="Greenwood S.J."/>
            <person name="Moroz L.L."/>
            <person name="Walt D.R."/>
            <person name="Bodnar A.G."/>
        </authorList>
    </citation>
    <scope>NUCLEOTIDE SEQUENCE</scope>
    <source>
        <strain evidence="13">GMGI-L3</strain>
    </source>
</reference>
<keyword evidence="9" id="KW-0716">Sensory transduction</keyword>
<dbReference type="GO" id="GO:0004930">
    <property type="term" value="F:G protein-coupled receptor activity"/>
    <property type="evidence" value="ECO:0007669"/>
    <property type="project" value="UniProtKB-KW"/>
</dbReference>
<name>A0A8J5JYV1_HOMAM</name>
<keyword evidence="3 11" id="KW-0812">Transmembrane</keyword>
<feature type="region of interest" description="Disordered" evidence="10">
    <location>
        <begin position="301"/>
        <end position="333"/>
    </location>
</feature>
<keyword evidence="5" id="KW-0297">G-protein coupled receptor</keyword>
<dbReference type="InterPro" id="IPR050125">
    <property type="entry name" value="GPCR_opsins"/>
</dbReference>
<keyword evidence="9" id="KW-0844">Vision</keyword>
<evidence type="ECO:0000256" key="8">
    <source>
        <dbReference type="ARBA" id="ARBA00023224"/>
    </source>
</evidence>
<feature type="transmembrane region" description="Helical" evidence="11">
    <location>
        <begin position="161"/>
        <end position="179"/>
    </location>
</feature>
<proteinExistence type="inferred from homology"/>
<feature type="transmembrane region" description="Helical" evidence="11">
    <location>
        <begin position="86"/>
        <end position="109"/>
    </location>
</feature>
<keyword evidence="8" id="KW-0807">Transducer</keyword>
<dbReference type="SUPFAM" id="SSF81321">
    <property type="entry name" value="Family A G protein-coupled receptor-like"/>
    <property type="match status" value="1"/>
</dbReference>
<comment type="similarity">
    <text evidence="2">Belongs to the G-protein coupled receptor 1 family.</text>
</comment>
<evidence type="ECO:0000256" key="10">
    <source>
        <dbReference type="SAM" id="MobiDB-lite"/>
    </source>
</evidence>
<dbReference type="Gene3D" id="1.20.1070.10">
    <property type="entry name" value="Rhodopsin 7-helix transmembrane proteins"/>
    <property type="match status" value="1"/>
</dbReference>
<evidence type="ECO:0000256" key="11">
    <source>
        <dbReference type="SAM" id="Phobius"/>
    </source>
</evidence>
<dbReference type="PROSITE" id="PS50262">
    <property type="entry name" value="G_PROTEIN_RECEP_F1_2"/>
    <property type="match status" value="1"/>
</dbReference>
<protein>
    <submittedName>
        <fullName evidence="13">Neuromedin-U receptor 1-like 2</fullName>
    </submittedName>
</protein>
<evidence type="ECO:0000256" key="3">
    <source>
        <dbReference type="ARBA" id="ARBA00022692"/>
    </source>
</evidence>
<evidence type="ECO:0000256" key="9">
    <source>
        <dbReference type="ARBA" id="ARBA00023305"/>
    </source>
</evidence>
<keyword evidence="7 13" id="KW-0675">Receptor</keyword>
<feature type="region of interest" description="Disordered" evidence="10">
    <location>
        <begin position="417"/>
        <end position="455"/>
    </location>
</feature>
<evidence type="ECO:0000256" key="1">
    <source>
        <dbReference type="ARBA" id="ARBA00004141"/>
    </source>
</evidence>
<evidence type="ECO:0000256" key="7">
    <source>
        <dbReference type="ARBA" id="ARBA00023170"/>
    </source>
</evidence>
<dbReference type="PANTHER" id="PTHR24240">
    <property type="entry name" value="OPSIN"/>
    <property type="match status" value="1"/>
</dbReference>
<evidence type="ECO:0000259" key="12">
    <source>
        <dbReference type="PROSITE" id="PS50262"/>
    </source>
</evidence>
<dbReference type="GO" id="GO:0016020">
    <property type="term" value="C:membrane"/>
    <property type="evidence" value="ECO:0007669"/>
    <property type="project" value="UniProtKB-SubCell"/>
</dbReference>
<feature type="domain" description="G-protein coupled receptors family 1 profile" evidence="12">
    <location>
        <begin position="98"/>
        <end position="188"/>
    </location>
</feature>
<keyword evidence="6 11" id="KW-0472">Membrane</keyword>
<feature type="transmembrane region" description="Helical" evidence="11">
    <location>
        <begin position="121"/>
        <end position="141"/>
    </location>
</feature>
<sequence length="455" mass="49527">MTWCVCHVTLAHPVTSCDIMALEESTGIYNWTMTSSTMPTASVTLDDLTPEEEELMEDPFYNMSASTNSSLTPPYQMVEVGVATELTAVVVLVVGVVGNLMVMVVFLWRPWGRTPLQVDRVVGLLALTGLSATLISVPFHLYSFLAGTYPAQGSLCQVQGFLLNLLCLLCLWYTTVLAVERYVKFASPHEHSLTFSLLNLNVVLSGVLVLLMIEVSGPIYGWAEYGYVPDCGVCVLNPVSTHILTYTVIQTSCYVSLPALLTVCAACCVLHRCNTQPGPLTQGSQCCSCCPTTPSSCCRRHRSPSQSGASKEGLMTYAAGSGERERERERERENNRCLQQVASYWSKIISLACVYPVILLAARPTEVWPPLVSRLHTFKRCRLGGLLHHSDPALDLSSLEVGGIDLSLRKSRRISRSSHATDTTVVSASPSHSTKDTSSSNTTTTTTAPSSVTRV</sequence>
<dbReference type="GO" id="GO:0007601">
    <property type="term" value="P:visual perception"/>
    <property type="evidence" value="ECO:0007669"/>
    <property type="project" value="UniProtKB-KW"/>
</dbReference>
<dbReference type="Proteomes" id="UP000747542">
    <property type="component" value="Unassembled WGS sequence"/>
</dbReference>
<dbReference type="InterPro" id="IPR017452">
    <property type="entry name" value="GPCR_Rhodpsn_7TM"/>
</dbReference>
<dbReference type="Pfam" id="PF00001">
    <property type="entry name" value="7tm_1"/>
    <property type="match status" value="1"/>
</dbReference>
<evidence type="ECO:0000256" key="2">
    <source>
        <dbReference type="ARBA" id="ARBA00010663"/>
    </source>
</evidence>
<dbReference type="AlphaFoldDB" id="A0A8J5JYV1"/>
<accession>A0A8J5JYV1</accession>
<dbReference type="InterPro" id="IPR000276">
    <property type="entry name" value="GPCR_Rhodpsn"/>
</dbReference>
<gene>
    <name evidence="13" type="primary">Nmur1-L2</name>
    <name evidence="13" type="ORF">Hamer_G020815</name>
</gene>
<comment type="caution">
    <text evidence="13">The sequence shown here is derived from an EMBL/GenBank/DDBJ whole genome shotgun (WGS) entry which is preliminary data.</text>
</comment>
<feature type="compositionally biased region" description="Low complexity" evidence="10">
    <location>
        <begin position="427"/>
        <end position="455"/>
    </location>
</feature>
<evidence type="ECO:0000313" key="14">
    <source>
        <dbReference type="Proteomes" id="UP000747542"/>
    </source>
</evidence>
<organism evidence="13 14">
    <name type="scientific">Homarus americanus</name>
    <name type="common">American lobster</name>
    <dbReference type="NCBI Taxonomy" id="6706"/>
    <lineage>
        <taxon>Eukaryota</taxon>
        <taxon>Metazoa</taxon>
        <taxon>Ecdysozoa</taxon>
        <taxon>Arthropoda</taxon>
        <taxon>Crustacea</taxon>
        <taxon>Multicrustacea</taxon>
        <taxon>Malacostraca</taxon>
        <taxon>Eumalacostraca</taxon>
        <taxon>Eucarida</taxon>
        <taxon>Decapoda</taxon>
        <taxon>Pleocyemata</taxon>
        <taxon>Astacidea</taxon>
        <taxon>Nephropoidea</taxon>
        <taxon>Nephropidae</taxon>
        <taxon>Homarus</taxon>
    </lineage>
</organism>
<evidence type="ECO:0000256" key="5">
    <source>
        <dbReference type="ARBA" id="ARBA00023040"/>
    </source>
</evidence>
<evidence type="ECO:0000313" key="13">
    <source>
        <dbReference type="EMBL" id="KAG7163900.1"/>
    </source>
</evidence>
<dbReference type="EMBL" id="JAHLQT010026066">
    <property type="protein sequence ID" value="KAG7163900.1"/>
    <property type="molecule type" value="Genomic_DNA"/>
</dbReference>
<dbReference type="CDD" id="cd00637">
    <property type="entry name" value="7tm_classA_rhodopsin-like"/>
    <property type="match status" value="1"/>
</dbReference>
<evidence type="ECO:0000256" key="4">
    <source>
        <dbReference type="ARBA" id="ARBA00022989"/>
    </source>
</evidence>
<evidence type="ECO:0000256" key="6">
    <source>
        <dbReference type="ARBA" id="ARBA00023136"/>
    </source>
</evidence>
<comment type="subcellular location">
    <subcellularLocation>
        <location evidence="1">Membrane</location>
        <topology evidence="1">Multi-pass membrane protein</topology>
    </subcellularLocation>
</comment>
<keyword evidence="4 11" id="KW-1133">Transmembrane helix</keyword>
<feature type="compositionally biased region" description="Basic and acidic residues" evidence="10">
    <location>
        <begin position="322"/>
        <end position="333"/>
    </location>
</feature>
<feature type="transmembrane region" description="Helical" evidence="11">
    <location>
        <begin position="200"/>
        <end position="223"/>
    </location>
</feature>
<keyword evidence="14" id="KW-1185">Reference proteome</keyword>